<feature type="compositionally biased region" description="Acidic residues" evidence="1">
    <location>
        <begin position="434"/>
        <end position="443"/>
    </location>
</feature>
<evidence type="ECO:0000313" key="4">
    <source>
        <dbReference type="Proteomes" id="UP000712007"/>
    </source>
</evidence>
<dbReference type="EMBL" id="JADIMV010000012">
    <property type="protein sequence ID" value="MBO8439124.1"/>
    <property type="molecule type" value="Genomic_DNA"/>
</dbReference>
<gene>
    <name evidence="3" type="ORF">IAC51_00560</name>
</gene>
<evidence type="ECO:0000256" key="2">
    <source>
        <dbReference type="SAM" id="SignalP"/>
    </source>
</evidence>
<comment type="caution">
    <text evidence="3">The sequence shown here is derived from an EMBL/GenBank/DDBJ whole genome shotgun (WGS) entry which is preliminary data.</text>
</comment>
<name>A0A940IDZ2_9BACT</name>
<sequence length="443" mass="49499">MKLNTVKLGLAAIAVIAAVLTSCRNDTPIPRIRETGGIKVVYPEGLTVISVKEDTLTFTNRTTGVSKKAAFGDTITLSNGLYDCFYNAVATYTDKQGTAADGEFYGAVTSVEIGDGAPDFTIEAHLRSEKGDFIIEEIFFTGTLYPTGKQYYGDGYVKIYNNTDHVLYADGIALVESKFVSTIKWDYVPDIQSDTMTIHAIYVVPGSGTDHPVKPGESFIICDTGIDHRNANSNSFDLSRADFEWYDVSNVPAHMDIDSETVPNLDKWYCYTNSFFVLHNRGFRSYAIARVPLPKEEYLEKYWYTYTYVMHIEAGDFPMEQEAYKLPNSWIVDGVNCSVETERLWNILPPSIDAGWTHCGAMDHDKTRYFKSVRRKMTGLTEDGHRILQDTNNSTDDFNTECVPSIIEEQGTSISSDGTKATGRTYDGVKPIETDVEQETVSQ</sequence>
<protein>
    <submittedName>
        <fullName evidence="3">DUF4876 domain-containing protein</fullName>
    </submittedName>
</protein>
<evidence type="ECO:0000256" key="1">
    <source>
        <dbReference type="SAM" id="MobiDB-lite"/>
    </source>
</evidence>
<feature type="chain" id="PRO_5036930006" evidence="2">
    <location>
        <begin position="18"/>
        <end position="443"/>
    </location>
</feature>
<reference evidence="3" key="2">
    <citation type="journal article" date="2021" name="PeerJ">
        <title>Extensive microbial diversity within the chicken gut microbiome revealed by metagenomics and culture.</title>
        <authorList>
            <person name="Gilroy R."/>
            <person name="Ravi A."/>
            <person name="Getino M."/>
            <person name="Pursley I."/>
            <person name="Horton D.L."/>
            <person name="Alikhan N.F."/>
            <person name="Baker D."/>
            <person name="Gharbi K."/>
            <person name="Hall N."/>
            <person name="Watson M."/>
            <person name="Adriaenssens E.M."/>
            <person name="Foster-Nyarko E."/>
            <person name="Jarju S."/>
            <person name="Secka A."/>
            <person name="Antonio M."/>
            <person name="Oren A."/>
            <person name="Chaudhuri R.R."/>
            <person name="La Ragione R."/>
            <person name="Hildebrand F."/>
            <person name="Pallen M.J."/>
        </authorList>
    </citation>
    <scope>NUCLEOTIDE SEQUENCE</scope>
    <source>
        <strain evidence="3">3924</strain>
    </source>
</reference>
<dbReference type="Proteomes" id="UP000712007">
    <property type="component" value="Unassembled WGS sequence"/>
</dbReference>
<organism evidence="3 4">
    <name type="scientific">Candidatus Aphodosoma intestinipullorum</name>
    <dbReference type="NCBI Taxonomy" id="2840674"/>
    <lineage>
        <taxon>Bacteria</taxon>
        <taxon>Pseudomonadati</taxon>
        <taxon>Bacteroidota</taxon>
        <taxon>Bacteroidia</taxon>
        <taxon>Bacteroidales</taxon>
        <taxon>Candidatus Aphodosoma</taxon>
    </lineage>
</organism>
<dbReference type="PROSITE" id="PS51257">
    <property type="entry name" value="PROKAR_LIPOPROTEIN"/>
    <property type="match status" value="1"/>
</dbReference>
<dbReference type="AlphaFoldDB" id="A0A940IDZ2"/>
<proteinExistence type="predicted"/>
<reference evidence="3" key="1">
    <citation type="submission" date="2020-10" db="EMBL/GenBank/DDBJ databases">
        <authorList>
            <person name="Gilroy R."/>
        </authorList>
    </citation>
    <scope>NUCLEOTIDE SEQUENCE</scope>
    <source>
        <strain evidence="3">3924</strain>
    </source>
</reference>
<dbReference type="InterPro" id="IPR032627">
    <property type="entry name" value="DUF4876"/>
</dbReference>
<dbReference type="Pfam" id="PF16215">
    <property type="entry name" value="DUF4876"/>
    <property type="match status" value="1"/>
</dbReference>
<feature type="signal peptide" evidence="2">
    <location>
        <begin position="1"/>
        <end position="17"/>
    </location>
</feature>
<feature type="region of interest" description="Disordered" evidence="1">
    <location>
        <begin position="413"/>
        <end position="443"/>
    </location>
</feature>
<keyword evidence="2" id="KW-0732">Signal</keyword>
<evidence type="ECO:0000313" key="3">
    <source>
        <dbReference type="EMBL" id="MBO8439124.1"/>
    </source>
</evidence>
<accession>A0A940IDZ2</accession>